<sequence length="27" mass="3151">LEVLDRVEQKILLKLLTGTVKITRKDK</sequence>
<feature type="non-terminal residue" evidence="1">
    <location>
        <position position="1"/>
    </location>
</feature>
<dbReference type="EMBL" id="LAZR01036697">
    <property type="protein sequence ID" value="KKL24158.1"/>
    <property type="molecule type" value="Genomic_DNA"/>
</dbReference>
<reference evidence="1" key="1">
    <citation type="journal article" date="2015" name="Nature">
        <title>Complex archaea that bridge the gap between prokaryotes and eukaryotes.</title>
        <authorList>
            <person name="Spang A."/>
            <person name="Saw J.H."/>
            <person name="Jorgensen S.L."/>
            <person name="Zaremba-Niedzwiedzka K."/>
            <person name="Martijn J."/>
            <person name="Lind A.E."/>
            <person name="van Eijk R."/>
            <person name="Schleper C."/>
            <person name="Guy L."/>
            <person name="Ettema T.J."/>
        </authorList>
    </citation>
    <scope>NUCLEOTIDE SEQUENCE</scope>
</reference>
<protein>
    <submittedName>
        <fullName evidence="1">Uncharacterized protein</fullName>
    </submittedName>
</protein>
<organism evidence="1">
    <name type="scientific">marine sediment metagenome</name>
    <dbReference type="NCBI Taxonomy" id="412755"/>
    <lineage>
        <taxon>unclassified sequences</taxon>
        <taxon>metagenomes</taxon>
        <taxon>ecological metagenomes</taxon>
    </lineage>
</organism>
<dbReference type="AlphaFoldDB" id="A0A0F9EJT7"/>
<gene>
    <name evidence="1" type="ORF">LCGC14_2418110</name>
</gene>
<proteinExistence type="predicted"/>
<comment type="caution">
    <text evidence="1">The sequence shown here is derived from an EMBL/GenBank/DDBJ whole genome shotgun (WGS) entry which is preliminary data.</text>
</comment>
<evidence type="ECO:0000313" key="1">
    <source>
        <dbReference type="EMBL" id="KKL24158.1"/>
    </source>
</evidence>
<name>A0A0F9EJT7_9ZZZZ</name>
<accession>A0A0F9EJT7</accession>